<protein>
    <submittedName>
        <fullName evidence="1">Uncharacterized protein</fullName>
    </submittedName>
</protein>
<dbReference type="EMBL" id="MLHN01000015">
    <property type="protein sequence ID" value="OOF49475.1"/>
    <property type="molecule type" value="Genomic_DNA"/>
</dbReference>
<reference evidence="1 2" key="1">
    <citation type="submission" date="2016-10" db="EMBL/GenBank/DDBJ databases">
        <title>Rodentibacter gen. nov. and new species.</title>
        <authorList>
            <person name="Christensen H."/>
        </authorList>
    </citation>
    <scope>NUCLEOTIDE SEQUENCE [LARGE SCALE GENOMIC DNA]</scope>
    <source>
        <strain evidence="2">ppn416</strain>
    </source>
</reference>
<evidence type="ECO:0000313" key="1">
    <source>
        <dbReference type="EMBL" id="OOF49475.1"/>
    </source>
</evidence>
<dbReference type="Proteomes" id="UP000188481">
    <property type="component" value="Unassembled WGS sequence"/>
</dbReference>
<organism evidence="1 2">
    <name type="scientific">Rodentibacter genomosp. 1</name>
    <dbReference type="NCBI Taxonomy" id="1908264"/>
    <lineage>
        <taxon>Bacteria</taxon>
        <taxon>Pseudomonadati</taxon>
        <taxon>Pseudomonadota</taxon>
        <taxon>Gammaproteobacteria</taxon>
        <taxon>Pasteurellales</taxon>
        <taxon>Pasteurellaceae</taxon>
        <taxon>Rodentibacter</taxon>
    </lineage>
</organism>
<gene>
    <name evidence="1" type="ORF">BKK54_08685</name>
</gene>
<comment type="caution">
    <text evidence="1">The sequence shown here is derived from an EMBL/GenBank/DDBJ whole genome shotgun (WGS) entry which is preliminary data.</text>
</comment>
<proteinExistence type="predicted"/>
<evidence type="ECO:0000313" key="2">
    <source>
        <dbReference type="Proteomes" id="UP000188481"/>
    </source>
</evidence>
<accession>A0A1V3J3V8</accession>
<sequence>MVFLTGNTRCFISVDIIKMLVKGFKPNKRLVEQCFSQLVYISSWGDTAPLPLYLLFKVYKSLNFLRVHKYLTSFLDIKIINALIKK</sequence>
<name>A0A1V3J3V8_9PAST</name>
<dbReference type="AlphaFoldDB" id="A0A1V3J3V8"/>
<keyword evidence="2" id="KW-1185">Reference proteome</keyword>